<dbReference type="InterPro" id="IPR058650">
    <property type="entry name" value="Msy1/2-like"/>
</dbReference>
<evidence type="ECO:0000256" key="7">
    <source>
        <dbReference type="SAM" id="Phobius"/>
    </source>
</evidence>
<evidence type="ECO:0000256" key="1">
    <source>
        <dbReference type="ARBA" id="ARBA00004370"/>
    </source>
</evidence>
<protein>
    <submittedName>
        <fullName evidence="9">Mechanosensitive ion channel-domain-containing protein</fullName>
    </submittedName>
</protein>
<feature type="transmembrane region" description="Helical" evidence="7">
    <location>
        <begin position="80"/>
        <end position="101"/>
    </location>
</feature>
<evidence type="ECO:0000256" key="4">
    <source>
        <dbReference type="ARBA" id="ARBA00022989"/>
    </source>
</evidence>
<feature type="compositionally biased region" description="Acidic residues" evidence="6">
    <location>
        <begin position="27"/>
        <end position="49"/>
    </location>
</feature>
<feature type="transmembrane region" description="Helical" evidence="7">
    <location>
        <begin position="455"/>
        <end position="481"/>
    </location>
</feature>
<dbReference type="Proteomes" id="UP001219525">
    <property type="component" value="Unassembled WGS sequence"/>
</dbReference>
<dbReference type="GO" id="GO:0006874">
    <property type="term" value="P:intracellular calcium ion homeostasis"/>
    <property type="evidence" value="ECO:0007669"/>
    <property type="project" value="TreeGrafter"/>
</dbReference>
<accession>A0AAD6YN88</accession>
<feature type="transmembrane region" description="Helical" evidence="7">
    <location>
        <begin position="113"/>
        <end position="145"/>
    </location>
</feature>
<dbReference type="PANTHER" id="PTHR31323:SF11">
    <property type="entry name" value="EF-HAND DOMAIN-CONTAINING PROTEIN"/>
    <property type="match status" value="1"/>
</dbReference>
<proteinExistence type="predicted"/>
<dbReference type="InterPro" id="IPR023408">
    <property type="entry name" value="MscS_beta-dom_sf"/>
</dbReference>
<feature type="transmembrane region" description="Helical" evidence="7">
    <location>
        <begin position="192"/>
        <end position="212"/>
    </location>
</feature>
<dbReference type="Pfam" id="PF00036">
    <property type="entry name" value="EF-hand_1"/>
    <property type="match status" value="1"/>
</dbReference>
<dbReference type="Gene3D" id="2.30.30.60">
    <property type="match status" value="1"/>
</dbReference>
<feature type="region of interest" description="Disordered" evidence="6">
    <location>
        <begin position="1"/>
        <end position="53"/>
    </location>
</feature>
<feature type="transmembrane region" description="Helical" evidence="7">
    <location>
        <begin position="423"/>
        <end position="443"/>
    </location>
</feature>
<evidence type="ECO:0000313" key="10">
    <source>
        <dbReference type="Proteomes" id="UP001219525"/>
    </source>
</evidence>
<dbReference type="PANTHER" id="PTHR31323">
    <property type="entry name" value="MECHANOSENSITIVE ION CHANNEL PROTEIN MSY2"/>
    <property type="match status" value="1"/>
</dbReference>
<evidence type="ECO:0000313" key="9">
    <source>
        <dbReference type="EMBL" id="KAJ7224435.1"/>
    </source>
</evidence>
<comment type="caution">
    <text evidence="9">The sequence shown here is derived from an EMBL/GenBank/DDBJ whole genome shotgun (WGS) entry which is preliminary data.</text>
</comment>
<keyword evidence="2 7" id="KW-0812">Transmembrane</keyword>
<dbReference type="InterPro" id="IPR010920">
    <property type="entry name" value="LSM_dom_sf"/>
</dbReference>
<dbReference type="InterPro" id="IPR006685">
    <property type="entry name" value="MscS_channel_2nd"/>
</dbReference>
<dbReference type="Pfam" id="PF25886">
    <property type="entry name" value="Msy1"/>
    <property type="match status" value="1"/>
</dbReference>
<dbReference type="InterPro" id="IPR002048">
    <property type="entry name" value="EF_hand_dom"/>
</dbReference>
<feature type="region of interest" description="Disordered" evidence="6">
    <location>
        <begin position="643"/>
        <end position="665"/>
    </location>
</feature>
<evidence type="ECO:0000256" key="6">
    <source>
        <dbReference type="SAM" id="MobiDB-lite"/>
    </source>
</evidence>
<dbReference type="InterPro" id="IPR018247">
    <property type="entry name" value="EF_Hand_1_Ca_BS"/>
</dbReference>
<feature type="compositionally biased region" description="Low complexity" evidence="6">
    <location>
        <begin position="643"/>
        <end position="657"/>
    </location>
</feature>
<dbReference type="PROSITE" id="PS00018">
    <property type="entry name" value="EF_HAND_1"/>
    <property type="match status" value="1"/>
</dbReference>
<dbReference type="InterPro" id="IPR011992">
    <property type="entry name" value="EF-hand-dom_pair"/>
</dbReference>
<keyword evidence="10" id="KW-1185">Reference proteome</keyword>
<dbReference type="Pfam" id="PF00924">
    <property type="entry name" value="MS_channel_2nd"/>
    <property type="match status" value="1"/>
</dbReference>
<comment type="subcellular location">
    <subcellularLocation>
        <location evidence="1">Membrane</location>
    </subcellularLocation>
</comment>
<keyword evidence="3" id="KW-0106">Calcium</keyword>
<dbReference type="PROSITE" id="PS50222">
    <property type="entry name" value="EF_HAND_2"/>
    <property type="match status" value="1"/>
</dbReference>
<keyword evidence="5 7" id="KW-0472">Membrane</keyword>
<sequence>MTAVKDRDFVPQVAEQPEALPAQTASESDDSAATDSSDEFNWDEDDEETKAENTEKVLKAKRGRAVWLAFMKLARPIRTLLVGIVGTVILIAPLLVFQLRFKSNPAQPHVHAWSFWFAIIWAAGCVTSIVVDNITRFIVAVIILFGGQVERLKIQLELTLAVKWWLKLLLDVSWAWISISVIRAVYKPPGTYWVIVNRVMQALFSATIILFFEKLFLRFVAINFHQKALADRLTENLLGLKALDRLSNAQPAPKKTPYGKRGRKTPLGSVDFSNLRLKETEATQEKPTSGKNLPVKKDSVLKQKRRHAMASIIVDQVGGAIGQVALKKSGGEMGGLASARKLARKLFSTLSDVYPPRSHLIVEDFYPYFHSTAEATEAFALFDKDGNGDISKKEMREAVQRIYRERKSLTSSLKDVGSVVSKLDAVLVATALVLVVFVCLLIFNRNDTLTSLVPLATIILGFSFIFGNSAATLFNSLIFIFSTHVFDVGDLVMIDDQVLTVREFGLFATTFRRVDGQEIIAPNSLLASSKIVHNLRRSHSMWETTNLMVAYTTPLEVLEELRVRINAYVAANNREWSNCALNIEKMEYQNAIHLVVAMEHRSSWQDWGGRWTRRTALMRHLKIVLEELDIRYNLPTQPVLFPQGLPPSGQGLSSPSPDMGNAGSFFSTQARMPQARPFRTELTSFQ</sequence>
<dbReference type="SUPFAM" id="SSF47473">
    <property type="entry name" value="EF-hand"/>
    <property type="match status" value="1"/>
</dbReference>
<organism evidence="9 10">
    <name type="scientific">Mycena pura</name>
    <dbReference type="NCBI Taxonomy" id="153505"/>
    <lineage>
        <taxon>Eukaryota</taxon>
        <taxon>Fungi</taxon>
        <taxon>Dikarya</taxon>
        <taxon>Basidiomycota</taxon>
        <taxon>Agaricomycotina</taxon>
        <taxon>Agaricomycetes</taxon>
        <taxon>Agaricomycetidae</taxon>
        <taxon>Agaricales</taxon>
        <taxon>Marasmiineae</taxon>
        <taxon>Mycenaceae</taxon>
        <taxon>Mycena</taxon>
    </lineage>
</organism>
<evidence type="ECO:0000256" key="3">
    <source>
        <dbReference type="ARBA" id="ARBA00022837"/>
    </source>
</evidence>
<dbReference type="SUPFAM" id="SSF50182">
    <property type="entry name" value="Sm-like ribonucleoproteins"/>
    <property type="match status" value="1"/>
</dbReference>
<gene>
    <name evidence="9" type="ORF">GGX14DRAFT_425663</name>
</gene>
<dbReference type="GO" id="GO:0005262">
    <property type="term" value="F:calcium channel activity"/>
    <property type="evidence" value="ECO:0007669"/>
    <property type="project" value="TreeGrafter"/>
</dbReference>
<dbReference type="SMART" id="SM00054">
    <property type="entry name" value="EFh"/>
    <property type="match status" value="1"/>
</dbReference>
<feature type="domain" description="EF-hand" evidence="8">
    <location>
        <begin position="370"/>
        <end position="405"/>
    </location>
</feature>
<dbReference type="GO" id="GO:0016020">
    <property type="term" value="C:membrane"/>
    <property type="evidence" value="ECO:0007669"/>
    <property type="project" value="UniProtKB-SubCell"/>
</dbReference>
<dbReference type="GO" id="GO:0005509">
    <property type="term" value="F:calcium ion binding"/>
    <property type="evidence" value="ECO:0007669"/>
    <property type="project" value="InterPro"/>
</dbReference>
<reference evidence="9" key="1">
    <citation type="submission" date="2023-03" db="EMBL/GenBank/DDBJ databases">
        <title>Massive genome expansion in bonnet fungi (Mycena s.s.) driven by repeated elements and novel gene families across ecological guilds.</title>
        <authorList>
            <consortium name="Lawrence Berkeley National Laboratory"/>
            <person name="Harder C.B."/>
            <person name="Miyauchi S."/>
            <person name="Viragh M."/>
            <person name="Kuo A."/>
            <person name="Thoen E."/>
            <person name="Andreopoulos B."/>
            <person name="Lu D."/>
            <person name="Skrede I."/>
            <person name="Drula E."/>
            <person name="Henrissat B."/>
            <person name="Morin E."/>
            <person name="Kohler A."/>
            <person name="Barry K."/>
            <person name="LaButti K."/>
            <person name="Morin E."/>
            <person name="Salamov A."/>
            <person name="Lipzen A."/>
            <person name="Mereny Z."/>
            <person name="Hegedus B."/>
            <person name="Baldrian P."/>
            <person name="Stursova M."/>
            <person name="Weitz H."/>
            <person name="Taylor A."/>
            <person name="Grigoriev I.V."/>
            <person name="Nagy L.G."/>
            <person name="Martin F."/>
            <person name="Kauserud H."/>
        </authorList>
    </citation>
    <scope>NUCLEOTIDE SEQUENCE</scope>
    <source>
        <strain evidence="9">9144</strain>
    </source>
</reference>
<evidence type="ECO:0000256" key="2">
    <source>
        <dbReference type="ARBA" id="ARBA00022692"/>
    </source>
</evidence>
<dbReference type="EMBL" id="JARJCW010000005">
    <property type="protein sequence ID" value="KAJ7224435.1"/>
    <property type="molecule type" value="Genomic_DNA"/>
</dbReference>
<dbReference type="Gene3D" id="1.10.238.10">
    <property type="entry name" value="EF-hand"/>
    <property type="match status" value="1"/>
</dbReference>
<evidence type="ECO:0000259" key="8">
    <source>
        <dbReference type="PROSITE" id="PS50222"/>
    </source>
</evidence>
<dbReference type="AlphaFoldDB" id="A0AAD6YN88"/>
<keyword evidence="4 7" id="KW-1133">Transmembrane helix</keyword>
<dbReference type="CDD" id="cd00051">
    <property type="entry name" value="EFh"/>
    <property type="match status" value="1"/>
</dbReference>
<feature type="region of interest" description="Disordered" evidence="6">
    <location>
        <begin position="249"/>
        <end position="269"/>
    </location>
</feature>
<evidence type="ECO:0000256" key="5">
    <source>
        <dbReference type="ARBA" id="ARBA00023136"/>
    </source>
</evidence>
<name>A0AAD6YN88_9AGAR</name>